<comment type="caution">
    <text evidence="2">The sequence shown here is derived from an EMBL/GenBank/DDBJ whole genome shotgun (WGS) entry which is preliminary data.</text>
</comment>
<dbReference type="EMBL" id="JABANO010008393">
    <property type="protein sequence ID" value="KAF4748616.1"/>
    <property type="molecule type" value="Genomic_DNA"/>
</dbReference>
<dbReference type="InterPro" id="IPR037231">
    <property type="entry name" value="NAP-like_sf"/>
</dbReference>
<feature type="non-terminal residue" evidence="2">
    <location>
        <position position="1"/>
    </location>
</feature>
<dbReference type="Proteomes" id="UP000553632">
    <property type="component" value="Unassembled WGS sequence"/>
</dbReference>
<name>A0A7J6TW29_PEROL</name>
<dbReference type="AlphaFoldDB" id="A0A7J6TW29"/>
<reference evidence="2 3" key="1">
    <citation type="submission" date="2020-04" db="EMBL/GenBank/DDBJ databases">
        <title>Perkinsus olseni comparative genomics.</title>
        <authorList>
            <person name="Bogema D.R."/>
        </authorList>
    </citation>
    <scope>NUCLEOTIDE SEQUENCE [LARGE SCALE GENOMIC DNA]</scope>
    <source>
        <strain evidence="2 3">ATCC PRA-207</strain>
    </source>
</reference>
<dbReference type="SUPFAM" id="SSF143113">
    <property type="entry name" value="NAP-like"/>
    <property type="match status" value="1"/>
</dbReference>
<evidence type="ECO:0000313" key="3">
    <source>
        <dbReference type="Proteomes" id="UP000553632"/>
    </source>
</evidence>
<organism evidence="2 3">
    <name type="scientific">Perkinsus olseni</name>
    <name type="common">Perkinsus atlanticus</name>
    <dbReference type="NCBI Taxonomy" id="32597"/>
    <lineage>
        <taxon>Eukaryota</taxon>
        <taxon>Sar</taxon>
        <taxon>Alveolata</taxon>
        <taxon>Perkinsozoa</taxon>
        <taxon>Perkinsea</taxon>
        <taxon>Perkinsida</taxon>
        <taxon>Perkinsidae</taxon>
        <taxon>Perkinsus</taxon>
    </lineage>
</organism>
<proteinExistence type="predicted"/>
<evidence type="ECO:0000313" key="2">
    <source>
        <dbReference type="EMBL" id="KAF4748616.1"/>
    </source>
</evidence>
<keyword evidence="3" id="KW-1185">Reference proteome</keyword>
<evidence type="ECO:0000256" key="1">
    <source>
        <dbReference type="SAM" id="MobiDB-lite"/>
    </source>
</evidence>
<protein>
    <submittedName>
        <fullName evidence="2">Nucleosome assembly</fullName>
    </submittedName>
</protein>
<gene>
    <name evidence="2" type="primary">NAP1L1_4</name>
    <name evidence="2" type="ORF">FOZ63_018284</name>
</gene>
<feature type="non-terminal residue" evidence="2">
    <location>
        <position position="158"/>
    </location>
</feature>
<sequence length="158" mass="17994">HRVHCEDSSPRDRASLVSLTHSVELDLAQPSGGSMSAPAAASAEEEEAPTLPQELVSKLLALDDDYTKIQKRLEREIRELERTYDKELTPIIEARAQLLAEPGEQGSNHVKGFWKKVLRNSTEFEDDVEEWDLPYVEWWMASPSLVGLSQVRQEMKHR</sequence>
<feature type="region of interest" description="Disordered" evidence="1">
    <location>
        <begin position="24"/>
        <end position="50"/>
    </location>
</feature>
<accession>A0A7J6TW29</accession>